<name>A0ABM7U047_9BURK</name>
<dbReference type="EMBL" id="AP024958">
    <property type="protein sequence ID" value="BCZ84400.1"/>
    <property type="molecule type" value="Genomic_DNA"/>
</dbReference>
<proteinExistence type="predicted"/>
<gene>
    <name evidence="1" type="ORF">PTKU64_80750</name>
</gene>
<sequence length="149" mass="16374">MERARETSRNLALIAERDIERNLELYALSLQAVVDGVRDPEVMALPPRLRAQVLFDRATTARDLGAILVLDASGNIIIDSASEVARTGNFADRRYFTVQRDNPNAGLRGVAATRDHHRLADGRVCSRLRRTFIPSGRAVAPPDAGRIGT</sequence>
<organism evidence="1 2">
    <name type="scientific">Paraburkholderia terrae</name>
    <dbReference type="NCBI Taxonomy" id="311230"/>
    <lineage>
        <taxon>Bacteria</taxon>
        <taxon>Pseudomonadati</taxon>
        <taxon>Pseudomonadota</taxon>
        <taxon>Betaproteobacteria</taxon>
        <taxon>Burkholderiales</taxon>
        <taxon>Burkholderiaceae</taxon>
        <taxon>Paraburkholderia</taxon>
    </lineage>
</organism>
<evidence type="ECO:0000313" key="2">
    <source>
        <dbReference type="Proteomes" id="UP001319874"/>
    </source>
</evidence>
<evidence type="ECO:0000313" key="1">
    <source>
        <dbReference type="EMBL" id="BCZ84400.1"/>
    </source>
</evidence>
<protein>
    <submittedName>
        <fullName evidence="1">Uncharacterized protein</fullName>
    </submittedName>
</protein>
<reference evidence="1 2" key="1">
    <citation type="journal article" date="2022" name="Front. Microbiol.">
        <title>Identification and characterization of a novel class of self-sufficient cytochrome P450 hydroxylase involved in cyclohexanecarboxylate degradation in Paraburkholderia terrae strain KU-64.</title>
        <authorList>
            <person name="Yamamoto T."/>
            <person name="Hasegawa Y."/>
            <person name="Iwaki H."/>
        </authorList>
    </citation>
    <scope>NUCLEOTIDE SEQUENCE [LARGE SCALE GENOMIC DNA]</scope>
    <source>
        <strain evidence="1 2">KU-64</strain>
    </source>
</reference>
<dbReference type="Gene3D" id="3.30.450.20">
    <property type="entry name" value="PAS domain"/>
    <property type="match status" value="1"/>
</dbReference>
<keyword evidence="2" id="KW-1185">Reference proteome</keyword>
<dbReference type="Proteomes" id="UP001319874">
    <property type="component" value="Chromosome 4"/>
</dbReference>
<accession>A0ABM7U047</accession>